<organism evidence="1 2">
    <name type="scientific">Streptococcus pyogenes serotype M12 (strain MGAS9429)</name>
    <dbReference type="NCBI Taxonomy" id="370551"/>
    <lineage>
        <taxon>Bacteria</taxon>
        <taxon>Bacillati</taxon>
        <taxon>Bacillota</taxon>
        <taxon>Bacilli</taxon>
        <taxon>Lactobacillales</taxon>
        <taxon>Streptococcaceae</taxon>
        <taxon>Streptococcus</taxon>
    </lineage>
</organism>
<dbReference type="Proteomes" id="UP000002433">
    <property type="component" value="Chromosome"/>
</dbReference>
<name>Q1CQS1_STRPC</name>
<evidence type="ECO:0000313" key="1">
    <source>
        <dbReference type="EMBL" id="ABF32010.1"/>
    </source>
</evidence>
<evidence type="ECO:0000313" key="2">
    <source>
        <dbReference type="Proteomes" id="UP000002433"/>
    </source>
</evidence>
<dbReference type="HOGENOM" id="CLU_2755999_0_0_9"/>
<dbReference type="KEGG" id="spk:MGAS9429_Spy0822"/>
<dbReference type="RefSeq" id="WP_002990048.1">
    <property type="nucleotide sequence ID" value="NC_008021.1"/>
</dbReference>
<accession>Q1CQS1</accession>
<dbReference type="EMBL" id="CP000259">
    <property type="protein sequence ID" value="ABF32010.1"/>
    <property type="molecule type" value="Genomic_DNA"/>
</dbReference>
<dbReference type="AlphaFoldDB" id="Q1CQS1"/>
<gene>
    <name evidence="1" type="ordered locus">MGAS9429_Spy0822</name>
</gene>
<protein>
    <submittedName>
        <fullName evidence="1">Uncharacterized protein</fullName>
    </submittedName>
</protein>
<proteinExistence type="predicted"/>
<sequence length="70" mass="7846">MKDKKVATNRRSIIFISVPKSSIITTNLLEPEVGINEKLAKNIAVTIAENDRDADIISVKFFKLFGEILK</sequence>
<reference evidence="1 2" key="1">
    <citation type="journal article" date="2006" name="Proc. Natl. Acad. Sci. U.S.A.">
        <title>Molecular genetic anatomy of inter- and intraserotype variation in the human bacterial pathogen group A Streptococcus.</title>
        <authorList>
            <person name="Beres S.B."/>
            <person name="Richter E.W."/>
            <person name="Nagiec M.J."/>
            <person name="Sumby P."/>
            <person name="Porcella S.F."/>
            <person name="DeLeo F.R."/>
            <person name="Musser J.M."/>
        </authorList>
    </citation>
    <scope>NUCLEOTIDE SEQUENCE [LARGE SCALE GENOMIC DNA]</scope>
    <source>
        <strain evidence="1 2">MGAS9429</strain>
    </source>
</reference>